<feature type="compositionally biased region" description="Basic and acidic residues" evidence="2">
    <location>
        <begin position="17"/>
        <end position="26"/>
    </location>
</feature>
<dbReference type="AlphaFoldDB" id="A0A7S1N2L4"/>
<accession>A0A7S1N2L4</accession>
<evidence type="ECO:0000256" key="1">
    <source>
        <dbReference type="SAM" id="Coils"/>
    </source>
</evidence>
<evidence type="ECO:0000313" key="3">
    <source>
        <dbReference type="EMBL" id="CAD8992117.1"/>
    </source>
</evidence>
<evidence type="ECO:0000256" key="2">
    <source>
        <dbReference type="SAM" id="MobiDB-lite"/>
    </source>
</evidence>
<protein>
    <submittedName>
        <fullName evidence="3">Uncharacterized protein</fullName>
    </submittedName>
</protein>
<feature type="coiled-coil region" evidence="1">
    <location>
        <begin position="110"/>
        <end position="137"/>
    </location>
</feature>
<dbReference type="EMBL" id="HBGA01008790">
    <property type="protein sequence ID" value="CAD8992117.1"/>
    <property type="molecule type" value="Transcribed_RNA"/>
</dbReference>
<gene>
    <name evidence="3" type="ORF">EGYM00392_LOCUS3164</name>
</gene>
<proteinExistence type="predicted"/>
<name>A0A7S1N2L4_9EUGL</name>
<reference evidence="3" key="1">
    <citation type="submission" date="2021-01" db="EMBL/GenBank/DDBJ databases">
        <authorList>
            <person name="Corre E."/>
            <person name="Pelletier E."/>
            <person name="Niang G."/>
            <person name="Scheremetjew M."/>
            <person name="Finn R."/>
            <person name="Kale V."/>
            <person name="Holt S."/>
            <person name="Cochrane G."/>
            <person name="Meng A."/>
            <person name="Brown T."/>
            <person name="Cohen L."/>
        </authorList>
    </citation>
    <scope>NUCLEOTIDE SEQUENCE</scope>
    <source>
        <strain evidence="3">NIES-381</strain>
    </source>
</reference>
<organism evidence="3">
    <name type="scientific">Eutreptiella gymnastica</name>
    <dbReference type="NCBI Taxonomy" id="73025"/>
    <lineage>
        <taxon>Eukaryota</taxon>
        <taxon>Discoba</taxon>
        <taxon>Euglenozoa</taxon>
        <taxon>Euglenida</taxon>
        <taxon>Spirocuta</taxon>
        <taxon>Euglenophyceae</taxon>
        <taxon>Eutreptiales</taxon>
        <taxon>Eutreptiaceae</taxon>
        <taxon>Eutreptiella</taxon>
    </lineage>
</organism>
<keyword evidence="1" id="KW-0175">Coiled coil</keyword>
<sequence>MSTTQLVQDILDSDEGFRKQFDKNDPSYHGGDTTVVRTGGASVPKGMEAHANWQDLPETAPAAPVDYGPEVARLMALRSNYDQLKKTMTGLPMAVDLISKGSQKLKTDPLVNTDDARAKIEEQIKQDEAKRDKAIADIKSVMEPITDPDMDEMKATIQELIDQSMGAREMDKEKCFDWASAIKRVQQTIFAQMKKLLQDIKDEKKKATAK</sequence>
<feature type="region of interest" description="Disordered" evidence="2">
    <location>
        <begin position="17"/>
        <end position="38"/>
    </location>
</feature>